<protein>
    <submittedName>
        <fullName evidence="5">Xanthine dehydrogenase molybdenum-binding subunit</fullName>
        <ecNumber evidence="5">1.17.1.4</ecNumber>
    </submittedName>
</protein>
<dbReference type="SMART" id="SM01008">
    <property type="entry name" value="Ald_Xan_dh_C"/>
    <property type="match status" value="1"/>
</dbReference>
<evidence type="ECO:0000256" key="2">
    <source>
        <dbReference type="ARBA" id="ARBA00023002"/>
    </source>
</evidence>
<dbReference type="GO" id="GO:0004854">
    <property type="term" value="F:xanthine dehydrogenase activity"/>
    <property type="evidence" value="ECO:0007669"/>
    <property type="project" value="UniProtKB-EC"/>
</dbReference>
<dbReference type="EMBL" id="CP036455">
    <property type="protein sequence ID" value="QBI54292.1"/>
    <property type="molecule type" value="Genomic_DNA"/>
</dbReference>
<dbReference type="InterPro" id="IPR036856">
    <property type="entry name" value="Ald_Oxase/Xan_DH_a/b_sf"/>
</dbReference>
<dbReference type="Proteomes" id="UP000292235">
    <property type="component" value="Chromosome"/>
</dbReference>
<dbReference type="InterPro" id="IPR037165">
    <property type="entry name" value="AldOxase/xan_DH_Mopterin-bd_sf"/>
</dbReference>
<name>A0A4V0ZJQ4_9ACTN</name>
<dbReference type="SUPFAM" id="SSF54665">
    <property type="entry name" value="CO dehydrogenase molybdoprotein N-domain-like"/>
    <property type="match status" value="1"/>
</dbReference>
<dbReference type="InterPro" id="IPR000674">
    <property type="entry name" value="Ald_Oxase/Xan_DH_a/b"/>
</dbReference>
<dbReference type="GO" id="GO:0005506">
    <property type="term" value="F:iron ion binding"/>
    <property type="evidence" value="ECO:0007669"/>
    <property type="project" value="InterPro"/>
</dbReference>
<gene>
    <name evidence="5" type="primary">xdhA</name>
    <name evidence="5" type="ORF">EKD16_12550</name>
</gene>
<sequence>MTTVNHTATAVGAAAPRSDGPEKAAGTARYAYEYEVADAAYIAPVQATVARGRVLEVDTADAEAVDGVLTVLWHGNAPRLDTDAELDPLQKPAELAVLQSAEVAYRGQLVGAVVAETFEAARRAAALVTVRYEQIPHDTDLSDQRSDLFAPEEDHLQGDVDTAEPADAVVEHTYTTAMQHNNPMEPHSTIAHWDGAALTLYESTQGAPLVSSTVAALLDLEPADVRVVAPYVGGGFGSKGPLHAPTVLAALAALALPGRSVKLALTRRQMFALVGYRSPTIQRVRLSAAADGRLSGIDMVSTSQSSHIADFVEQAALPAKSMYAAPNRRMGHRAVRLDVAVPTWMRAPGECPGMFGPEVAMDELAWALGLDPIELRLRNEPETDPHTHKPFSSRNLAACLREGARRFDWADRAPAPAARTENGWRVGLGVAASAYPVVPPPAHSRARIRYEGEGRYLVALGAADIGTGAATALAQIAADALRVPLERVRVRLGDSALPHASVAGGSTGLMSWGSTVHTAAGAFRGRHGEAPEPGAEAESDLPENPAAQEYAMYAYGAQFAEVRTHAETGEVRVPRLLGVFAAGRIVNARTARSQFLGGMTMGLSMALHEESVLDPRFGHTVNGDLAEYHIAANADVEDIQAHWIDEEDPHVNPLGAKGIGEIGIVGTAAAVANAAYHATGVRVRSLPVRLDDFIGT</sequence>
<dbReference type="SUPFAM" id="SSF56003">
    <property type="entry name" value="Molybdenum cofactor-binding domain"/>
    <property type="match status" value="1"/>
</dbReference>
<dbReference type="EC" id="1.17.1.4" evidence="5"/>
<feature type="region of interest" description="Disordered" evidence="3">
    <location>
        <begin position="1"/>
        <end position="23"/>
    </location>
</feature>
<accession>A0A4V0ZJQ4</accession>
<dbReference type="PANTHER" id="PTHR11908">
    <property type="entry name" value="XANTHINE DEHYDROGENASE"/>
    <property type="match status" value="1"/>
</dbReference>
<dbReference type="InterPro" id="IPR008274">
    <property type="entry name" value="AldOxase/xan_DH_MoCoBD1"/>
</dbReference>
<evidence type="ECO:0000313" key="6">
    <source>
        <dbReference type="Proteomes" id="UP000292235"/>
    </source>
</evidence>
<dbReference type="PANTHER" id="PTHR11908:SF132">
    <property type="entry name" value="ALDEHYDE OXIDASE 1-RELATED"/>
    <property type="match status" value="1"/>
</dbReference>
<keyword evidence="2 5" id="KW-0560">Oxidoreductase</keyword>
<dbReference type="InterPro" id="IPR016208">
    <property type="entry name" value="Ald_Oxase/xanthine_DH-like"/>
</dbReference>
<dbReference type="Gene3D" id="3.90.1170.50">
    <property type="entry name" value="Aldehyde oxidase/xanthine dehydrogenase, a/b hammerhead"/>
    <property type="match status" value="1"/>
</dbReference>
<organism evidence="5 6">
    <name type="scientific">Streptomonospora litoralis</name>
    <dbReference type="NCBI Taxonomy" id="2498135"/>
    <lineage>
        <taxon>Bacteria</taxon>
        <taxon>Bacillati</taxon>
        <taxon>Actinomycetota</taxon>
        <taxon>Actinomycetes</taxon>
        <taxon>Streptosporangiales</taxon>
        <taxon>Nocardiopsidaceae</taxon>
        <taxon>Streptomonospora</taxon>
    </lineage>
</organism>
<dbReference type="RefSeq" id="WP_131098502.1">
    <property type="nucleotide sequence ID" value="NZ_CP036455.1"/>
</dbReference>
<evidence type="ECO:0000256" key="3">
    <source>
        <dbReference type="SAM" id="MobiDB-lite"/>
    </source>
</evidence>
<dbReference type="KEGG" id="strr:EKD16_12550"/>
<dbReference type="OrthoDB" id="9758509at2"/>
<dbReference type="Pfam" id="PF02738">
    <property type="entry name" value="MoCoBD_1"/>
    <property type="match status" value="1"/>
</dbReference>
<dbReference type="Pfam" id="PF01315">
    <property type="entry name" value="Ald_Xan_dh_C"/>
    <property type="match status" value="1"/>
</dbReference>
<evidence type="ECO:0000313" key="5">
    <source>
        <dbReference type="EMBL" id="QBI54292.1"/>
    </source>
</evidence>
<dbReference type="AlphaFoldDB" id="A0A4V0ZJQ4"/>
<reference evidence="5 6" key="1">
    <citation type="submission" date="2019-02" db="EMBL/GenBank/DDBJ databases">
        <authorList>
            <person name="Khodamoradi S."/>
            <person name="Hahnke R.L."/>
            <person name="Kaempfer P."/>
            <person name="Schumann P."/>
            <person name="Rohde M."/>
            <person name="Steinert M."/>
            <person name="Luzhetskyy A."/>
            <person name="Wink J."/>
            <person name="Ruckert C."/>
        </authorList>
    </citation>
    <scope>NUCLEOTIDE SEQUENCE [LARGE SCALE GENOMIC DNA]</scope>
    <source>
        <strain evidence="5 6">M2</strain>
    </source>
</reference>
<proteinExistence type="predicted"/>
<dbReference type="Gene3D" id="3.30.365.10">
    <property type="entry name" value="Aldehyde oxidase/xanthine dehydrogenase, molybdopterin binding domain"/>
    <property type="match status" value="4"/>
</dbReference>
<feature type="domain" description="Aldehyde oxidase/xanthine dehydrogenase a/b hammerhead" evidence="4">
    <location>
        <begin position="25"/>
        <end position="136"/>
    </location>
</feature>
<keyword evidence="1" id="KW-0500">Molybdenum</keyword>
<dbReference type="InterPro" id="IPR046867">
    <property type="entry name" value="AldOxase/xan_DH_MoCoBD2"/>
</dbReference>
<evidence type="ECO:0000256" key="1">
    <source>
        <dbReference type="ARBA" id="ARBA00022505"/>
    </source>
</evidence>
<keyword evidence="6" id="KW-1185">Reference proteome</keyword>
<dbReference type="Pfam" id="PF20256">
    <property type="entry name" value="MoCoBD_2"/>
    <property type="match status" value="2"/>
</dbReference>
<evidence type="ECO:0000259" key="4">
    <source>
        <dbReference type="SMART" id="SM01008"/>
    </source>
</evidence>